<dbReference type="GO" id="GO:0003700">
    <property type="term" value="F:DNA-binding transcription factor activity"/>
    <property type="evidence" value="ECO:0007669"/>
    <property type="project" value="UniProtKB-UniRule"/>
</dbReference>
<proteinExistence type="inferred from homology"/>
<dbReference type="HAMAP" id="MF_01131">
    <property type="entry name" value="Rex"/>
    <property type="match status" value="1"/>
</dbReference>
<evidence type="ECO:0000259" key="8">
    <source>
        <dbReference type="SMART" id="SM00881"/>
    </source>
</evidence>
<dbReference type="NCBIfam" id="NF003994">
    <property type="entry name" value="PRK05472.2-3"/>
    <property type="match status" value="1"/>
</dbReference>
<keyword evidence="5 7" id="KW-0238">DNA-binding</keyword>
<dbReference type="SUPFAM" id="SSF51735">
    <property type="entry name" value="NAD(P)-binding Rossmann-fold domains"/>
    <property type="match status" value="1"/>
</dbReference>
<dbReference type="GO" id="GO:0045892">
    <property type="term" value="P:negative regulation of DNA-templated transcription"/>
    <property type="evidence" value="ECO:0007669"/>
    <property type="project" value="InterPro"/>
</dbReference>
<dbReference type="SMART" id="SM00881">
    <property type="entry name" value="CoA_binding"/>
    <property type="match status" value="1"/>
</dbReference>
<name>A0A9D0YWQ9_9FIRM</name>
<dbReference type="NCBIfam" id="NF003996">
    <property type="entry name" value="PRK05472.2-5"/>
    <property type="match status" value="1"/>
</dbReference>
<keyword evidence="2 7" id="KW-0678">Repressor</keyword>
<evidence type="ECO:0000313" key="9">
    <source>
        <dbReference type="EMBL" id="HIQ63144.1"/>
    </source>
</evidence>
<accession>A0A9D0YWQ9</accession>
<dbReference type="EMBL" id="DVFI01000092">
    <property type="protein sequence ID" value="HIQ63144.1"/>
    <property type="molecule type" value="Genomic_DNA"/>
</dbReference>
<dbReference type="InterPro" id="IPR003781">
    <property type="entry name" value="CoA-bd"/>
</dbReference>
<feature type="domain" description="CoA-binding" evidence="8">
    <location>
        <begin position="80"/>
        <end position="181"/>
    </location>
</feature>
<comment type="function">
    <text evidence="7">Modulates transcription in response to changes in cellular NADH/NAD(+) redox state.</text>
</comment>
<dbReference type="NCBIfam" id="NF003990">
    <property type="entry name" value="PRK05472.1-4"/>
    <property type="match status" value="1"/>
</dbReference>
<keyword evidence="1 7" id="KW-0963">Cytoplasm</keyword>
<keyword evidence="3 7" id="KW-0805">Transcription regulation</keyword>
<protein>
    <recommendedName>
        <fullName evidence="7">Redox-sensing transcriptional repressor Rex</fullName>
    </recommendedName>
</protein>
<comment type="subunit">
    <text evidence="7">Homodimer.</text>
</comment>
<dbReference type="PANTHER" id="PTHR35786:SF1">
    <property type="entry name" value="REDOX-SENSING TRANSCRIPTIONAL REPRESSOR REX 1"/>
    <property type="match status" value="1"/>
</dbReference>
<organism evidence="9 10">
    <name type="scientific">Candidatus Avichristensenella intestinipullorum</name>
    <dbReference type="NCBI Taxonomy" id="2840693"/>
    <lineage>
        <taxon>Bacteria</taxon>
        <taxon>Bacillati</taxon>
        <taxon>Bacillota</taxon>
        <taxon>Clostridia</taxon>
        <taxon>Candidatus Avichristensenella</taxon>
    </lineage>
</organism>
<dbReference type="Proteomes" id="UP000886819">
    <property type="component" value="Unassembled WGS sequence"/>
</dbReference>
<keyword evidence="6 7" id="KW-0804">Transcription</keyword>
<gene>
    <name evidence="7" type="primary">rex</name>
    <name evidence="9" type="ORF">IAA66_06100</name>
</gene>
<dbReference type="Pfam" id="PF06971">
    <property type="entry name" value="Put_DNA-bind_N"/>
    <property type="match status" value="1"/>
</dbReference>
<evidence type="ECO:0000256" key="7">
    <source>
        <dbReference type="HAMAP-Rule" id="MF_01131"/>
    </source>
</evidence>
<dbReference type="InterPro" id="IPR022876">
    <property type="entry name" value="Tscrpt_rep_Rex"/>
</dbReference>
<dbReference type="NCBIfam" id="NF003995">
    <property type="entry name" value="PRK05472.2-4"/>
    <property type="match status" value="1"/>
</dbReference>
<dbReference type="GO" id="GO:0005737">
    <property type="term" value="C:cytoplasm"/>
    <property type="evidence" value="ECO:0007669"/>
    <property type="project" value="UniProtKB-SubCell"/>
</dbReference>
<comment type="similarity">
    <text evidence="7">Belongs to the transcriptional regulatory Rex family.</text>
</comment>
<dbReference type="GO" id="GO:0003677">
    <property type="term" value="F:DNA binding"/>
    <property type="evidence" value="ECO:0007669"/>
    <property type="project" value="UniProtKB-UniRule"/>
</dbReference>
<dbReference type="Gene3D" id="1.10.10.10">
    <property type="entry name" value="Winged helix-like DNA-binding domain superfamily/Winged helix DNA-binding domain"/>
    <property type="match status" value="1"/>
</dbReference>
<comment type="subcellular location">
    <subcellularLocation>
        <location evidence="7">Cytoplasm</location>
    </subcellularLocation>
</comment>
<comment type="caution">
    <text evidence="9">The sequence shown here is derived from an EMBL/GenBank/DDBJ whole genome shotgun (WGS) entry which is preliminary data.</text>
</comment>
<evidence type="ECO:0000256" key="5">
    <source>
        <dbReference type="ARBA" id="ARBA00023125"/>
    </source>
</evidence>
<dbReference type="PANTHER" id="PTHR35786">
    <property type="entry name" value="REDOX-SENSING TRANSCRIPTIONAL REPRESSOR REX"/>
    <property type="match status" value="1"/>
</dbReference>
<feature type="binding site" evidence="7">
    <location>
        <begin position="91"/>
        <end position="96"/>
    </location>
    <ligand>
        <name>NAD(+)</name>
        <dbReference type="ChEBI" id="CHEBI:57540"/>
    </ligand>
</feature>
<sequence length="221" mass="24328">MHQRDRVSDAVVRRLPGYYRHLRELEAQGVLRLSSRALGERMGLTASQIRQDMNCFGGFGQQGYGYYVPNLKRRIGEILGVDTPHHMVIVGAGNIGRAVASYPTFRKEGFVVDALFDVDPALIGQVLQGVEVWPAGELRNYLAEHAVDIVVIATPADSARAVLDTAAEAGVRAVWNFAPVDLTAPDKMELGNVHLSDSLMALSFRMHERALMDEGGSGWRR</sequence>
<keyword evidence="4 7" id="KW-0520">NAD</keyword>
<evidence type="ECO:0000256" key="3">
    <source>
        <dbReference type="ARBA" id="ARBA00023015"/>
    </source>
</evidence>
<dbReference type="SUPFAM" id="SSF46785">
    <property type="entry name" value="Winged helix' DNA-binding domain"/>
    <property type="match status" value="1"/>
</dbReference>
<dbReference type="InterPro" id="IPR036291">
    <property type="entry name" value="NAD(P)-bd_dom_sf"/>
</dbReference>
<dbReference type="InterPro" id="IPR036388">
    <property type="entry name" value="WH-like_DNA-bd_sf"/>
</dbReference>
<reference evidence="9" key="2">
    <citation type="journal article" date="2021" name="PeerJ">
        <title>Extensive microbial diversity within the chicken gut microbiome revealed by metagenomics and culture.</title>
        <authorList>
            <person name="Gilroy R."/>
            <person name="Ravi A."/>
            <person name="Getino M."/>
            <person name="Pursley I."/>
            <person name="Horton D.L."/>
            <person name="Alikhan N.F."/>
            <person name="Baker D."/>
            <person name="Gharbi K."/>
            <person name="Hall N."/>
            <person name="Watson M."/>
            <person name="Adriaenssens E.M."/>
            <person name="Foster-Nyarko E."/>
            <person name="Jarju S."/>
            <person name="Secka A."/>
            <person name="Antonio M."/>
            <person name="Oren A."/>
            <person name="Chaudhuri R.R."/>
            <person name="La Ragione R."/>
            <person name="Hildebrand F."/>
            <person name="Pallen M.J."/>
        </authorList>
    </citation>
    <scope>NUCLEOTIDE SEQUENCE</scope>
    <source>
        <strain evidence="9">ChiHile30-977</strain>
    </source>
</reference>
<dbReference type="GO" id="GO:0051775">
    <property type="term" value="P:response to redox state"/>
    <property type="evidence" value="ECO:0007669"/>
    <property type="project" value="InterPro"/>
</dbReference>
<evidence type="ECO:0000256" key="4">
    <source>
        <dbReference type="ARBA" id="ARBA00023027"/>
    </source>
</evidence>
<evidence type="ECO:0000313" key="10">
    <source>
        <dbReference type="Proteomes" id="UP000886819"/>
    </source>
</evidence>
<feature type="DNA-binding region" description="H-T-H motif" evidence="7">
    <location>
        <begin position="17"/>
        <end position="56"/>
    </location>
</feature>
<dbReference type="InterPro" id="IPR009718">
    <property type="entry name" value="Rex_DNA-bd_C_dom"/>
</dbReference>
<evidence type="ECO:0000256" key="1">
    <source>
        <dbReference type="ARBA" id="ARBA00022490"/>
    </source>
</evidence>
<evidence type="ECO:0000256" key="6">
    <source>
        <dbReference type="ARBA" id="ARBA00023163"/>
    </source>
</evidence>
<dbReference type="Gene3D" id="3.40.50.720">
    <property type="entry name" value="NAD(P)-binding Rossmann-like Domain"/>
    <property type="match status" value="1"/>
</dbReference>
<dbReference type="InterPro" id="IPR036390">
    <property type="entry name" value="WH_DNA-bd_sf"/>
</dbReference>
<evidence type="ECO:0000256" key="2">
    <source>
        <dbReference type="ARBA" id="ARBA00022491"/>
    </source>
</evidence>
<dbReference type="AlphaFoldDB" id="A0A9D0YWQ9"/>
<reference evidence="9" key="1">
    <citation type="submission" date="2020-10" db="EMBL/GenBank/DDBJ databases">
        <authorList>
            <person name="Gilroy R."/>
        </authorList>
    </citation>
    <scope>NUCLEOTIDE SEQUENCE</scope>
    <source>
        <strain evidence="9">ChiHile30-977</strain>
    </source>
</reference>
<dbReference type="Pfam" id="PF02629">
    <property type="entry name" value="CoA_binding"/>
    <property type="match status" value="1"/>
</dbReference>